<dbReference type="AlphaFoldDB" id="A0AA87YVG7"/>
<accession>A0AA87YVG7</accession>
<evidence type="ECO:0000313" key="2">
    <source>
        <dbReference type="Proteomes" id="UP001187192"/>
    </source>
</evidence>
<proteinExistence type="predicted"/>
<protein>
    <submittedName>
        <fullName evidence="1">Uncharacterized protein</fullName>
    </submittedName>
</protein>
<dbReference type="Proteomes" id="UP001187192">
    <property type="component" value="Unassembled WGS sequence"/>
</dbReference>
<keyword evidence="2" id="KW-1185">Reference proteome</keyword>
<dbReference type="EMBL" id="BTGU01001263">
    <property type="protein sequence ID" value="GMN19670.1"/>
    <property type="molecule type" value="Genomic_DNA"/>
</dbReference>
<evidence type="ECO:0000313" key="1">
    <source>
        <dbReference type="EMBL" id="GMN19670.1"/>
    </source>
</evidence>
<reference evidence="1" key="1">
    <citation type="submission" date="2023-07" db="EMBL/GenBank/DDBJ databases">
        <title>draft genome sequence of fig (Ficus carica).</title>
        <authorList>
            <person name="Takahashi T."/>
            <person name="Nishimura K."/>
        </authorList>
    </citation>
    <scope>NUCLEOTIDE SEQUENCE</scope>
</reference>
<name>A0AA87YVG7_FICCA</name>
<comment type="caution">
    <text evidence="1">The sequence shown here is derived from an EMBL/GenBank/DDBJ whole genome shotgun (WGS) entry which is preliminary data.</text>
</comment>
<sequence length="197" mass="22212">MVTKRYGILFGSDNLVLACVWRAVNCVFRDLIYASFSTNNLFEKELALASLISSRTASTGLTFLVVPSDSIAFELYTFGCYDSVPSMEVDDWSGRKVNLEVLLVGISEVMEAFLYGHLGNHANQQELSVQRFLELLFKLSVWDDLLRTDLRVIPLGIFYAVWAEAHIPITVTCMGFMGILRCAVSLERYYQELLPVS</sequence>
<gene>
    <name evidence="1" type="ORF">TIFTF001_039866</name>
</gene>
<organism evidence="1 2">
    <name type="scientific">Ficus carica</name>
    <name type="common">Common fig</name>
    <dbReference type="NCBI Taxonomy" id="3494"/>
    <lineage>
        <taxon>Eukaryota</taxon>
        <taxon>Viridiplantae</taxon>
        <taxon>Streptophyta</taxon>
        <taxon>Embryophyta</taxon>
        <taxon>Tracheophyta</taxon>
        <taxon>Spermatophyta</taxon>
        <taxon>Magnoliopsida</taxon>
        <taxon>eudicotyledons</taxon>
        <taxon>Gunneridae</taxon>
        <taxon>Pentapetalae</taxon>
        <taxon>rosids</taxon>
        <taxon>fabids</taxon>
        <taxon>Rosales</taxon>
        <taxon>Moraceae</taxon>
        <taxon>Ficeae</taxon>
        <taxon>Ficus</taxon>
    </lineage>
</organism>